<dbReference type="InterPro" id="IPR036388">
    <property type="entry name" value="WH-like_DNA-bd_sf"/>
</dbReference>
<evidence type="ECO:0000256" key="1">
    <source>
        <dbReference type="ARBA" id="ARBA00009437"/>
    </source>
</evidence>
<proteinExistence type="inferred from homology"/>
<dbReference type="SUPFAM" id="SSF46785">
    <property type="entry name" value="Winged helix' DNA-binding domain"/>
    <property type="match status" value="1"/>
</dbReference>
<dbReference type="PANTHER" id="PTHR30126:SF2">
    <property type="entry name" value="HTH-TYPE TRANSCRIPTIONAL REGULATOR YJIE"/>
    <property type="match status" value="1"/>
</dbReference>
<reference evidence="6 7" key="1">
    <citation type="submission" date="2019-08" db="EMBL/GenBank/DDBJ databases">
        <authorList>
            <person name="Peeters C."/>
        </authorList>
    </citation>
    <scope>NUCLEOTIDE SEQUENCE [LARGE SCALE GENOMIC DNA]</scope>
    <source>
        <strain evidence="6 7">LMG 31115</strain>
    </source>
</reference>
<keyword evidence="3" id="KW-0238">DNA-binding</keyword>
<dbReference type="Pfam" id="PF03466">
    <property type="entry name" value="LysR_substrate"/>
    <property type="match status" value="1"/>
</dbReference>
<name>A0A5E4VWB6_9BURK</name>
<dbReference type="InterPro" id="IPR005119">
    <property type="entry name" value="LysR_subst-bd"/>
</dbReference>
<evidence type="ECO:0000256" key="2">
    <source>
        <dbReference type="ARBA" id="ARBA00023015"/>
    </source>
</evidence>
<dbReference type="PROSITE" id="PS50931">
    <property type="entry name" value="HTH_LYSR"/>
    <property type="match status" value="1"/>
</dbReference>
<organism evidence="6 7">
    <name type="scientific">Pandoraea iniqua</name>
    <dbReference type="NCBI Taxonomy" id="2508288"/>
    <lineage>
        <taxon>Bacteria</taxon>
        <taxon>Pseudomonadati</taxon>
        <taxon>Pseudomonadota</taxon>
        <taxon>Betaproteobacteria</taxon>
        <taxon>Burkholderiales</taxon>
        <taxon>Burkholderiaceae</taxon>
        <taxon>Pandoraea</taxon>
    </lineage>
</organism>
<evidence type="ECO:0000313" key="7">
    <source>
        <dbReference type="Proteomes" id="UP000333828"/>
    </source>
</evidence>
<dbReference type="CDD" id="cd05466">
    <property type="entry name" value="PBP2_LTTR_substrate"/>
    <property type="match status" value="1"/>
</dbReference>
<evidence type="ECO:0000313" key="6">
    <source>
        <dbReference type="EMBL" id="VVE15544.1"/>
    </source>
</evidence>
<dbReference type="Pfam" id="PF00126">
    <property type="entry name" value="HTH_1"/>
    <property type="match status" value="1"/>
</dbReference>
<dbReference type="Gene3D" id="1.10.10.10">
    <property type="entry name" value="Winged helix-like DNA-binding domain superfamily/Winged helix DNA-binding domain"/>
    <property type="match status" value="1"/>
</dbReference>
<evidence type="ECO:0000259" key="5">
    <source>
        <dbReference type="PROSITE" id="PS50931"/>
    </source>
</evidence>
<keyword evidence="7" id="KW-1185">Reference proteome</keyword>
<evidence type="ECO:0000256" key="4">
    <source>
        <dbReference type="ARBA" id="ARBA00023163"/>
    </source>
</evidence>
<dbReference type="PANTHER" id="PTHR30126">
    <property type="entry name" value="HTH-TYPE TRANSCRIPTIONAL REGULATOR"/>
    <property type="match status" value="1"/>
</dbReference>
<keyword evidence="4" id="KW-0804">Transcription</keyword>
<accession>A0A5E4VWB6</accession>
<keyword evidence="2" id="KW-0805">Transcription regulation</keyword>
<dbReference type="Gene3D" id="3.40.190.290">
    <property type="match status" value="1"/>
</dbReference>
<dbReference type="SUPFAM" id="SSF53850">
    <property type="entry name" value="Periplasmic binding protein-like II"/>
    <property type="match status" value="1"/>
</dbReference>
<dbReference type="GO" id="GO:0000976">
    <property type="term" value="F:transcription cis-regulatory region binding"/>
    <property type="evidence" value="ECO:0007669"/>
    <property type="project" value="TreeGrafter"/>
</dbReference>
<dbReference type="Proteomes" id="UP000333828">
    <property type="component" value="Unassembled WGS sequence"/>
</dbReference>
<comment type="similarity">
    <text evidence="1">Belongs to the LysR transcriptional regulatory family.</text>
</comment>
<protein>
    <submittedName>
        <fullName evidence="6">LysR family transcriptional regulator</fullName>
    </submittedName>
</protein>
<gene>
    <name evidence="6" type="ORF">PIN31115_02853</name>
</gene>
<sequence length="288" mass="32024">MRAAALRHVTQSGFSRRIQALEAWARQPLVDREVQPVRLTPAGERVFQVATRVLAHLDTLAHELHATQIERHLRIAAPHLLSQNFFPHWIPRIRQRVGGLNVAIQSLGFLNCLEQLSSGEADLVAGVADVSGAIWQFLPNALRPSPEQIMVVGHDRLIPLSAADQSGRPIHEVGRAENQVLDYWDDCSLNWSLAIARQSWPPQRMRRIGQNRFPEGLRLMALSGMGAAWLPESMTGEDRAKGMLVPAASPDFFVDLDIVLIWPKGAPGILAARLLEQAALLSETEIRR</sequence>
<dbReference type="AlphaFoldDB" id="A0A5E4VWB6"/>
<dbReference type="EMBL" id="CABPSI010000003">
    <property type="protein sequence ID" value="VVE15544.1"/>
    <property type="molecule type" value="Genomic_DNA"/>
</dbReference>
<feature type="domain" description="HTH lysR-type" evidence="5">
    <location>
        <begin position="1"/>
        <end position="40"/>
    </location>
</feature>
<dbReference type="GO" id="GO:0003700">
    <property type="term" value="F:DNA-binding transcription factor activity"/>
    <property type="evidence" value="ECO:0007669"/>
    <property type="project" value="InterPro"/>
</dbReference>
<dbReference type="InterPro" id="IPR036390">
    <property type="entry name" value="WH_DNA-bd_sf"/>
</dbReference>
<evidence type="ECO:0000256" key="3">
    <source>
        <dbReference type="ARBA" id="ARBA00023125"/>
    </source>
</evidence>
<dbReference type="InterPro" id="IPR000847">
    <property type="entry name" value="LysR_HTH_N"/>
</dbReference>